<feature type="transmembrane region" description="Helical" evidence="7">
    <location>
        <begin position="235"/>
        <end position="254"/>
    </location>
</feature>
<dbReference type="Pfam" id="PF00528">
    <property type="entry name" value="BPD_transp_1"/>
    <property type="match status" value="1"/>
</dbReference>
<dbReference type="InterPro" id="IPR035906">
    <property type="entry name" value="MetI-like_sf"/>
</dbReference>
<feature type="transmembrane region" description="Helical" evidence="7">
    <location>
        <begin position="275"/>
        <end position="296"/>
    </location>
</feature>
<keyword evidence="10" id="KW-0547">Nucleotide-binding</keyword>
<keyword evidence="5 7" id="KW-1133">Transmembrane helix</keyword>
<dbReference type="Proteomes" id="UP000320461">
    <property type="component" value="Unassembled WGS sequence"/>
</dbReference>
<evidence type="ECO:0000313" key="10">
    <source>
        <dbReference type="EMBL" id="GEA83303.1"/>
    </source>
</evidence>
<evidence type="ECO:0000256" key="8">
    <source>
        <dbReference type="SAM" id="MobiDB-lite"/>
    </source>
</evidence>
<dbReference type="CDD" id="cd06261">
    <property type="entry name" value="TM_PBP2"/>
    <property type="match status" value="1"/>
</dbReference>
<proteinExistence type="inferred from homology"/>
<keyword evidence="10" id="KW-0067">ATP-binding</keyword>
<evidence type="ECO:0000256" key="4">
    <source>
        <dbReference type="ARBA" id="ARBA00022692"/>
    </source>
</evidence>
<feature type="transmembrane region" description="Helical" evidence="7">
    <location>
        <begin position="145"/>
        <end position="163"/>
    </location>
</feature>
<dbReference type="EMBL" id="BJLQ01000004">
    <property type="protein sequence ID" value="GEA83303.1"/>
    <property type="molecule type" value="Genomic_DNA"/>
</dbReference>
<comment type="similarity">
    <text evidence="7">Belongs to the binding-protein-dependent transport system permease family.</text>
</comment>
<feature type="transmembrane region" description="Helical" evidence="7">
    <location>
        <begin position="328"/>
        <end position="347"/>
    </location>
</feature>
<dbReference type="GO" id="GO:0005886">
    <property type="term" value="C:plasma membrane"/>
    <property type="evidence" value="ECO:0007669"/>
    <property type="project" value="UniProtKB-SubCell"/>
</dbReference>
<protein>
    <submittedName>
        <fullName evidence="10">Polysaccharide ABC transporter ATP-binding protein</fullName>
    </submittedName>
</protein>
<feature type="region of interest" description="Disordered" evidence="8">
    <location>
        <begin position="1"/>
        <end position="61"/>
    </location>
</feature>
<dbReference type="InterPro" id="IPR050809">
    <property type="entry name" value="UgpAE/MalFG_permease"/>
</dbReference>
<evidence type="ECO:0000256" key="7">
    <source>
        <dbReference type="RuleBase" id="RU363032"/>
    </source>
</evidence>
<evidence type="ECO:0000256" key="2">
    <source>
        <dbReference type="ARBA" id="ARBA00022448"/>
    </source>
</evidence>
<comment type="subcellular location">
    <subcellularLocation>
        <location evidence="1 7">Cell membrane</location>
        <topology evidence="1 7">Multi-pass membrane protein</topology>
    </subcellularLocation>
</comment>
<evidence type="ECO:0000256" key="1">
    <source>
        <dbReference type="ARBA" id="ARBA00004651"/>
    </source>
</evidence>
<keyword evidence="3" id="KW-1003">Cell membrane</keyword>
<keyword evidence="11" id="KW-1185">Reference proteome</keyword>
<evidence type="ECO:0000256" key="3">
    <source>
        <dbReference type="ARBA" id="ARBA00022475"/>
    </source>
</evidence>
<dbReference type="GO" id="GO:0005524">
    <property type="term" value="F:ATP binding"/>
    <property type="evidence" value="ECO:0007669"/>
    <property type="project" value="UniProtKB-KW"/>
</dbReference>
<feature type="transmembrane region" description="Helical" evidence="7">
    <location>
        <begin position="75"/>
        <end position="101"/>
    </location>
</feature>
<dbReference type="PANTHER" id="PTHR43227">
    <property type="entry name" value="BLL4140 PROTEIN"/>
    <property type="match status" value="1"/>
</dbReference>
<name>A0A4Y3KHC9_9CELL</name>
<dbReference type="GO" id="GO:0055085">
    <property type="term" value="P:transmembrane transport"/>
    <property type="evidence" value="ECO:0007669"/>
    <property type="project" value="InterPro"/>
</dbReference>
<dbReference type="SUPFAM" id="SSF161098">
    <property type="entry name" value="MetI-like"/>
    <property type="match status" value="1"/>
</dbReference>
<evidence type="ECO:0000259" key="9">
    <source>
        <dbReference type="PROSITE" id="PS50928"/>
    </source>
</evidence>
<comment type="caution">
    <text evidence="10">The sequence shown here is derived from an EMBL/GenBank/DDBJ whole genome shotgun (WGS) entry which is preliminary data.</text>
</comment>
<dbReference type="PANTHER" id="PTHR43227:SF11">
    <property type="entry name" value="BLL4140 PROTEIN"/>
    <property type="match status" value="1"/>
</dbReference>
<feature type="transmembrane region" description="Helical" evidence="7">
    <location>
        <begin position="175"/>
        <end position="194"/>
    </location>
</feature>
<dbReference type="Gene3D" id="1.10.3720.10">
    <property type="entry name" value="MetI-like"/>
    <property type="match status" value="1"/>
</dbReference>
<feature type="domain" description="ABC transmembrane type-1" evidence="9">
    <location>
        <begin position="134"/>
        <end position="349"/>
    </location>
</feature>
<keyword evidence="6 7" id="KW-0472">Membrane</keyword>
<dbReference type="PROSITE" id="PS50928">
    <property type="entry name" value="ABC_TM1"/>
    <property type="match status" value="1"/>
</dbReference>
<keyword evidence="2 7" id="KW-0813">Transport</keyword>
<gene>
    <name evidence="10" type="ORF">CGE01nite_05540</name>
</gene>
<organism evidence="10 11">
    <name type="scientific">Cellulomonas gelida</name>
    <dbReference type="NCBI Taxonomy" id="1712"/>
    <lineage>
        <taxon>Bacteria</taxon>
        <taxon>Bacillati</taxon>
        <taxon>Actinomycetota</taxon>
        <taxon>Actinomycetes</taxon>
        <taxon>Micrococcales</taxon>
        <taxon>Cellulomonadaceae</taxon>
        <taxon>Cellulomonas</taxon>
    </lineage>
</organism>
<reference evidence="10 11" key="1">
    <citation type="submission" date="2019-06" db="EMBL/GenBank/DDBJ databases">
        <title>Whole genome shotgun sequence of Cellulomonas gelida NBRC 3748.</title>
        <authorList>
            <person name="Hosoyama A."/>
            <person name="Uohara A."/>
            <person name="Ohji S."/>
            <person name="Ichikawa N."/>
        </authorList>
    </citation>
    <scope>NUCLEOTIDE SEQUENCE [LARGE SCALE GENOMIC DNA]</scope>
    <source>
        <strain evidence="10 11">NBRC 3748</strain>
    </source>
</reference>
<accession>A0A4Y3KHC9</accession>
<dbReference type="InterPro" id="IPR000515">
    <property type="entry name" value="MetI-like"/>
</dbReference>
<evidence type="ECO:0000256" key="5">
    <source>
        <dbReference type="ARBA" id="ARBA00022989"/>
    </source>
</evidence>
<keyword evidence="4 7" id="KW-0812">Transmembrane</keyword>
<evidence type="ECO:0000313" key="11">
    <source>
        <dbReference type="Proteomes" id="UP000320461"/>
    </source>
</evidence>
<dbReference type="AlphaFoldDB" id="A0A4Y3KHC9"/>
<evidence type="ECO:0000256" key="6">
    <source>
        <dbReference type="ARBA" id="ARBA00023136"/>
    </source>
</evidence>
<sequence>MTGARVTRGTAADSAAVPPGTPSTGASRAVPSRPALEPGTRPATSSRRPGPRRSGARVPTRRLSWRTKLRRDRSLLVMTVPAIAVLVVFAYVPMLGNVIAWQDYSPYRGFLNSPFVGWANFERVFTNPAFLHAVENTLTITLFQLVFYFPVPIFLALLLNSVLSPRVRTAIQAIVYLPHFFSWVLVVTIFQQIFGGAGLINQTLHTHGADHTVSFMTNPDTFLVLITSQAIWKDAGWGIIIFLAALTTVSPELYEASVVDGANRWRRMWHVTLPALRPVIVLLLILRLGDALTVGFEQLILQRDAVGSDVSEVIDTYVYYQGVIYGDWSFAAAAGLVKGVVSLALVLGANKLAHVFGEAGVYRRA</sequence>
<feature type="compositionally biased region" description="Basic residues" evidence="8">
    <location>
        <begin position="49"/>
        <end position="61"/>
    </location>
</feature>